<dbReference type="PROSITE" id="PS51007">
    <property type="entry name" value="CYTC"/>
    <property type="match status" value="2"/>
</dbReference>
<keyword evidence="6 19" id="KW-0997">Cell inner membrane</keyword>
<evidence type="ECO:0000256" key="10">
    <source>
        <dbReference type="ARBA" id="ARBA00022723"/>
    </source>
</evidence>
<feature type="binding site" description="covalent" evidence="21">
    <location>
        <position position="230"/>
    </location>
    <ligand>
        <name>heme c</name>
        <dbReference type="ChEBI" id="CHEBI:61717"/>
        <label>2</label>
    </ligand>
</feature>
<evidence type="ECO:0000256" key="9">
    <source>
        <dbReference type="ARBA" id="ARBA00022692"/>
    </source>
</evidence>
<evidence type="ECO:0000256" key="19">
    <source>
        <dbReference type="PIRNR" id="PIRNR000006"/>
    </source>
</evidence>
<protein>
    <recommendedName>
        <fullName evidence="19">Cbb3-type cytochrome c oxidase subunit</fullName>
    </recommendedName>
</protein>
<comment type="similarity">
    <text evidence="3 19">Belongs to the CcoP / FixP family.</text>
</comment>
<dbReference type="KEGG" id="rbd:ALSL_0675"/>
<organism evidence="24 25">
    <name type="scientific">Aerosticca soli</name>
    <dbReference type="NCBI Taxonomy" id="2010829"/>
    <lineage>
        <taxon>Bacteria</taxon>
        <taxon>Pseudomonadati</taxon>
        <taxon>Pseudomonadota</taxon>
        <taxon>Gammaproteobacteria</taxon>
        <taxon>Lysobacterales</taxon>
        <taxon>Rhodanobacteraceae</taxon>
        <taxon>Aerosticca</taxon>
    </lineage>
</organism>
<dbReference type="SUPFAM" id="SSF46626">
    <property type="entry name" value="Cytochrome c"/>
    <property type="match status" value="2"/>
</dbReference>
<feature type="binding site" description="covalent" evidence="21">
    <location>
        <position position="233"/>
    </location>
    <ligand>
        <name>heme c</name>
        <dbReference type="ChEBI" id="CHEBI:61717"/>
        <label>2</label>
    </ligand>
</feature>
<evidence type="ECO:0000256" key="1">
    <source>
        <dbReference type="ARBA" id="ARBA00004533"/>
    </source>
</evidence>
<dbReference type="EMBL" id="AP018560">
    <property type="protein sequence ID" value="BBD79341.1"/>
    <property type="molecule type" value="Genomic_DNA"/>
</dbReference>
<keyword evidence="15 19" id="KW-0560">Oxidoreductase</keyword>
<evidence type="ECO:0000313" key="24">
    <source>
        <dbReference type="EMBL" id="BBD79341.1"/>
    </source>
</evidence>
<keyword evidence="10 19" id="KW-0479">Metal-binding</keyword>
<dbReference type="Pfam" id="PF14715">
    <property type="entry name" value="FixP_N"/>
    <property type="match status" value="1"/>
</dbReference>
<keyword evidence="4 19" id="KW-0813">Transport</keyword>
<feature type="binding site" description="covalent" evidence="21">
    <location>
        <position position="138"/>
    </location>
    <ligand>
        <name>heme c</name>
        <dbReference type="ChEBI" id="CHEBI:61717"/>
        <label>1</label>
    </ligand>
</feature>
<evidence type="ECO:0000256" key="4">
    <source>
        <dbReference type="ARBA" id="ARBA00022448"/>
    </source>
</evidence>
<feature type="binding site" description="axial binding residue" evidence="20">
    <location>
        <position position="181"/>
    </location>
    <ligand>
        <name>heme c</name>
        <dbReference type="ChEBI" id="CHEBI:61717"/>
        <label>2</label>
    </ligand>
    <ligandPart>
        <name>Fe</name>
        <dbReference type="ChEBI" id="CHEBI:18248"/>
    </ligandPart>
</feature>
<feature type="binding site" description="axial binding residue" evidence="20">
    <location>
        <position position="142"/>
    </location>
    <ligand>
        <name>heme c</name>
        <dbReference type="ChEBI" id="CHEBI:61717"/>
        <label>1</label>
    </ligand>
    <ligandPart>
        <name>Fe</name>
        <dbReference type="ChEBI" id="CHEBI:18248"/>
    </ligandPart>
</feature>
<keyword evidence="25" id="KW-1185">Reference proteome</keyword>
<feature type="binding site" description="axial binding residue" evidence="20">
    <location>
        <position position="276"/>
    </location>
    <ligand>
        <name>heme c</name>
        <dbReference type="ChEBI" id="CHEBI:61717"/>
        <label>1</label>
    </ligand>
    <ligandPart>
        <name>Fe</name>
        <dbReference type="ChEBI" id="CHEBI:18248"/>
    </ligandPart>
</feature>
<comment type="subunit">
    <text evidence="19">Component of the cbb3-type cytochrome c oxidase.</text>
</comment>
<comment type="pathway">
    <text evidence="2 19">Energy metabolism; oxidative phosphorylation.</text>
</comment>
<feature type="binding site" description="covalent" evidence="21">
    <location>
        <position position="141"/>
    </location>
    <ligand>
        <name>heme c</name>
        <dbReference type="ChEBI" id="CHEBI:61717"/>
        <label>1</label>
    </ligand>
</feature>
<dbReference type="InterPro" id="IPR050597">
    <property type="entry name" value="Cytochrome_c_Oxidase_Subunit"/>
</dbReference>
<evidence type="ECO:0000256" key="6">
    <source>
        <dbReference type="ARBA" id="ARBA00022519"/>
    </source>
</evidence>
<dbReference type="GO" id="GO:0016491">
    <property type="term" value="F:oxidoreductase activity"/>
    <property type="evidence" value="ECO:0007669"/>
    <property type="project" value="UniProtKB-KW"/>
</dbReference>
<reference evidence="25" key="1">
    <citation type="submission" date="2018-04" db="EMBL/GenBank/DDBJ databases">
        <authorList>
            <person name="Watanabe M."/>
            <person name="Kojima H."/>
        </authorList>
    </citation>
    <scope>NUCLEOTIDE SEQUENCE [LARGE SCALE GENOMIC DNA]</scope>
    <source>
        <strain evidence="25">Dysh456</strain>
    </source>
</reference>
<evidence type="ECO:0000256" key="17">
    <source>
        <dbReference type="ARBA" id="ARBA00023065"/>
    </source>
</evidence>
<accession>A0A2Z6E3K7</accession>
<evidence type="ECO:0000256" key="20">
    <source>
        <dbReference type="PIRSR" id="PIRSR000006-1"/>
    </source>
</evidence>
<dbReference type="Gene3D" id="6.10.280.130">
    <property type="match status" value="1"/>
</dbReference>
<dbReference type="RefSeq" id="WP_126536408.1">
    <property type="nucleotide sequence ID" value="NZ_AP018560.1"/>
</dbReference>
<evidence type="ECO:0000256" key="13">
    <source>
        <dbReference type="ARBA" id="ARBA00022982"/>
    </source>
</evidence>
<evidence type="ECO:0000256" key="8">
    <source>
        <dbReference type="ARBA" id="ARBA00022660"/>
    </source>
</evidence>
<dbReference type="GO" id="GO:0005886">
    <property type="term" value="C:plasma membrane"/>
    <property type="evidence" value="ECO:0007669"/>
    <property type="project" value="UniProtKB-SubCell"/>
</dbReference>
<dbReference type="GO" id="GO:0009055">
    <property type="term" value="F:electron transfer activity"/>
    <property type="evidence" value="ECO:0007669"/>
    <property type="project" value="InterPro"/>
</dbReference>
<evidence type="ECO:0000256" key="16">
    <source>
        <dbReference type="ARBA" id="ARBA00023004"/>
    </source>
</evidence>
<comment type="cofactor">
    <cofactor evidence="19 21">
        <name>heme c</name>
        <dbReference type="ChEBI" id="CHEBI:61717"/>
    </cofactor>
    <text evidence="19 21">Binds 2 heme C groups per subunit.</text>
</comment>
<evidence type="ECO:0000259" key="23">
    <source>
        <dbReference type="PROSITE" id="PS51007"/>
    </source>
</evidence>
<keyword evidence="9 22" id="KW-0812">Transmembrane</keyword>
<dbReference type="InterPro" id="IPR004678">
    <property type="entry name" value="Cyt_c_oxidase_cbb3_su3"/>
</dbReference>
<keyword evidence="5 19" id="KW-1003">Cell membrane</keyword>
<keyword evidence="14 22" id="KW-1133">Transmembrane helix</keyword>
<keyword evidence="13 19" id="KW-0249">Electron transport</keyword>
<name>A0A2Z6E3K7_9GAMM</name>
<dbReference type="NCBIfam" id="TIGR00782">
    <property type="entry name" value="ccoP"/>
    <property type="match status" value="1"/>
</dbReference>
<dbReference type="PIRSF" id="PIRSF000006">
    <property type="entry name" value="Cbb3-Cox_fixP"/>
    <property type="match status" value="1"/>
</dbReference>
<evidence type="ECO:0000256" key="22">
    <source>
        <dbReference type="SAM" id="Phobius"/>
    </source>
</evidence>
<dbReference type="InterPro" id="IPR008168">
    <property type="entry name" value="Cyt_C_IC"/>
</dbReference>
<dbReference type="GO" id="GO:1902600">
    <property type="term" value="P:proton transmembrane transport"/>
    <property type="evidence" value="ECO:0007669"/>
    <property type="project" value="UniProtKB-KW"/>
</dbReference>
<feature type="transmembrane region" description="Helical" evidence="22">
    <location>
        <begin position="6"/>
        <end position="26"/>
    </location>
</feature>
<keyword evidence="8 19" id="KW-0679">Respiratory chain</keyword>
<dbReference type="Gene3D" id="1.10.760.10">
    <property type="entry name" value="Cytochrome c-like domain"/>
    <property type="match status" value="2"/>
</dbReference>
<dbReference type="Proteomes" id="UP000270530">
    <property type="component" value="Chromosome"/>
</dbReference>
<keyword evidence="12 19" id="KW-0375">Hydrogen ion transport</keyword>
<dbReference type="InterPro" id="IPR032858">
    <property type="entry name" value="CcoP_N"/>
</dbReference>
<dbReference type="GO" id="GO:0020037">
    <property type="term" value="F:heme binding"/>
    <property type="evidence" value="ECO:0007669"/>
    <property type="project" value="InterPro"/>
</dbReference>
<dbReference type="AlphaFoldDB" id="A0A2Z6E3K7"/>
<dbReference type="OrthoDB" id="9811281at2"/>
<keyword evidence="7 19" id="KW-0349">Heme</keyword>
<evidence type="ECO:0000256" key="2">
    <source>
        <dbReference type="ARBA" id="ARBA00004673"/>
    </source>
</evidence>
<keyword evidence="16 19" id="KW-0408">Iron</keyword>
<dbReference type="InterPro" id="IPR036909">
    <property type="entry name" value="Cyt_c-like_dom_sf"/>
</dbReference>
<evidence type="ECO:0000256" key="12">
    <source>
        <dbReference type="ARBA" id="ARBA00022781"/>
    </source>
</evidence>
<feature type="domain" description="Cytochrome c" evidence="23">
    <location>
        <begin position="217"/>
        <end position="299"/>
    </location>
</feature>
<evidence type="ECO:0000256" key="3">
    <source>
        <dbReference type="ARBA" id="ARBA00006113"/>
    </source>
</evidence>
<comment type="subcellular location">
    <subcellularLocation>
        <location evidence="1 19">Cell inner membrane</location>
    </subcellularLocation>
</comment>
<feature type="binding site" description="axial binding residue" evidence="20">
    <location>
        <position position="234"/>
    </location>
    <ligand>
        <name>heme c</name>
        <dbReference type="ChEBI" id="CHEBI:61717"/>
        <label>2</label>
    </ligand>
    <ligandPart>
        <name>Fe</name>
        <dbReference type="ChEBI" id="CHEBI:18248"/>
    </ligandPart>
</feature>
<feature type="transmembrane region" description="Helical" evidence="22">
    <location>
        <begin position="58"/>
        <end position="79"/>
    </location>
</feature>
<evidence type="ECO:0000256" key="21">
    <source>
        <dbReference type="PIRSR" id="PIRSR000006-2"/>
    </source>
</evidence>
<evidence type="ECO:0000256" key="7">
    <source>
        <dbReference type="ARBA" id="ARBA00022617"/>
    </source>
</evidence>
<dbReference type="InterPro" id="IPR038414">
    <property type="entry name" value="CcoP_N_sf"/>
</dbReference>
<reference evidence="25" key="2">
    <citation type="submission" date="2018-06" db="EMBL/GenBank/DDBJ databases">
        <title>Genome sequence of Rhodanobacteraceae bacterium strain Dysh456.</title>
        <authorList>
            <person name="Fukui M."/>
        </authorList>
    </citation>
    <scope>NUCLEOTIDE SEQUENCE [LARGE SCALE GENOMIC DNA]</scope>
    <source>
        <strain evidence="25">Dysh456</strain>
    </source>
</reference>
<comment type="function">
    <text evidence="19">C-type cytochrome. Part of the cbb3-type cytochrome c oxidase complex.</text>
</comment>
<evidence type="ECO:0000256" key="14">
    <source>
        <dbReference type="ARBA" id="ARBA00022989"/>
    </source>
</evidence>
<dbReference type="GO" id="GO:0006119">
    <property type="term" value="P:oxidative phosphorylation"/>
    <property type="evidence" value="ECO:0007669"/>
    <property type="project" value="UniProtKB-UniPathway"/>
</dbReference>
<dbReference type="Pfam" id="PF13442">
    <property type="entry name" value="Cytochrome_CBB3"/>
    <property type="match status" value="2"/>
</dbReference>
<evidence type="ECO:0000256" key="11">
    <source>
        <dbReference type="ARBA" id="ARBA00022737"/>
    </source>
</evidence>
<dbReference type="PANTHER" id="PTHR33751:SF1">
    <property type="entry name" value="CBB3-TYPE CYTOCHROME C OXIDASE SUBUNIT FIXP"/>
    <property type="match status" value="1"/>
</dbReference>
<dbReference type="InterPro" id="IPR009056">
    <property type="entry name" value="Cyt_c-like_dom"/>
</dbReference>
<evidence type="ECO:0000256" key="5">
    <source>
        <dbReference type="ARBA" id="ARBA00022475"/>
    </source>
</evidence>
<evidence type="ECO:0000256" key="18">
    <source>
        <dbReference type="ARBA" id="ARBA00023136"/>
    </source>
</evidence>
<dbReference type="UniPathway" id="UPA00705"/>
<keyword evidence="11" id="KW-0677">Repeat</keyword>
<sequence length="310" mass="33903">MSWGWTWFVVVLTALNIGGCVWLLMANTRRRATDPKPDETGHVWDGDLTEYNKPLPRWWINLFYITIVFSIGYLIWYGIGRFAGYGHWSSQAEWAQEKAAEDARLEDALKPYAGKPIDELAKDPKAVALGRTIFANNCAGCHGSTGHGATGFPNLTDDVWYWGGTPDRILETILDGRNAVMPPWGQVLPAQGGPTAIDDTVAYVQSLPHPDAVADKAAVERGQKLFAANCVACHGPDGKGNPLLGAHDLTQPRAWLYGASKAALTKTITEGRNGVMPAWRPVLGETRVRLVGAYVWTLSPHPDQTSKTTP</sequence>
<feature type="domain" description="Cytochrome c" evidence="23">
    <location>
        <begin position="125"/>
        <end position="208"/>
    </location>
</feature>
<gene>
    <name evidence="24" type="ORF">ALSL_0675</name>
</gene>
<dbReference type="PANTHER" id="PTHR33751">
    <property type="entry name" value="CBB3-TYPE CYTOCHROME C OXIDASE SUBUNIT FIXP"/>
    <property type="match status" value="1"/>
</dbReference>
<dbReference type="PRINTS" id="PR00605">
    <property type="entry name" value="CYTCHROMECIC"/>
</dbReference>
<keyword evidence="18 19" id="KW-0472">Membrane</keyword>
<dbReference type="GO" id="GO:0005506">
    <property type="term" value="F:iron ion binding"/>
    <property type="evidence" value="ECO:0007669"/>
    <property type="project" value="InterPro"/>
</dbReference>
<keyword evidence="17 19" id="KW-0406">Ion transport</keyword>
<evidence type="ECO:0000313" key="25">
    <source>
        <dbReference type="Proteomes" id="UP000270530"/>
    </source>
</evidence>
<proteinExistence type="inferred from homology"/>
<evidence type="ECO:0000256" key="15">
    <source>
        <dbReference type="ARBA" id="ARBA00023002"/>
    </source>
</evidence>